<sequence length="56" mass="6441">MKSYLLTSHKVLNAYWYKLLWVLSNSIVICWSKNHVFHIISSCPSKNKHICGGFGS</sequence>
<proteinExistence type="predicted"/>
<reference evidence="1" key="1">
    <citation type="journal article" date="2015" name="Front. Microbiol.">
        <title>Combining genomic sequencing methods to explore viral diversity and reveal potential virus-host interactions.</title>
        <authorList>
            <person name="Chow C.E."/>
            <person name="Winget D.M."/>
            <person name="White R.A.III."/>
            <person name="Hallam S.J."/>
            <person name="Suttle C.A."/>
        </authorList>
    </citation>
    <scope>NUCLEOTIDE SEQUENCE</scope>
    <source>
        <strain evidence="1">Oxic3_2</strain>
    </source>
</reference>
<reference evidence="1" key="2">
    <citation type="submission" date="2015-03" db="EMBL/GenBank/DDBJ databases">
        <authorList>
            <person name="Chow C.-E.T."/>
            <person name="Winget D.M."/>
            <person name="White R.A.III."/>
            <person name="Hallam S.J."/>
            <person name="Suttle C.A."/>
        </authorList>
    </citation>
    <scope>NUCLEOTIDE SEQUENCE</scope>
    <source>
        <strain evidence="1">Oxic3_2</strain>
    </source>
</reference>
<organism evidence="1">
    <name type="scientific">uncultured marine virus</name>
    <dbReference type="NCBI Taxonomy" id="186617"/>
    <lineage>
        <taxon>Viruses</taxon>
        <taxon>environmental samples</taxon>
    </lineage>
</organism>
<evidence type="ECO:0000313" key="1">
    <source>
        <dbReference type="EMBL" id="AKH48721.1"/>
    </source>
</evidence>
<protein>
    <submittedName>
        <fullName evidence="1">dTDP-glucose 4,6-dehydratase</fullName>
    </submittedName>
</protein>
<name>A0A0F7LC00_9VIRU</name>
<accession>A0A0F7LC00</accession>
<dbReference type="EMBL" id="KR029608">
    <property type="protein sequence ID" value="AKH48721.1"/>
    <property type="molecule type" value="Genomic_DNA"/>
</dbReference>